<name>A0A7C3RL05_DICTH</name>
<organism evidence="1">
    <name type="scientific">Dictyoglomus thermophilum</name>
    <dbReference type="NCBI Taxonomy" id="14"/>
    <lineage>
        <taxon>Bacteria</taxon>
        <taxon>Pseudomonadati</taxon>
        <taxon>Dictyoglomota</taxon>
        <taxon>Dictyoglomia</taxon>
        <taxon>Dictyoglomales</taxon>
        <taxon>Dictyoglomaceae</taxon>
        <taxon>Dictyoglomus</taxon>
    </lineage>
</organism>
<dbReference type="EMBL" id="DTIN01000039">
    <property type="protein sequence ID" value="HFX14239.1"/>
    <property type="molecule type" value="Genomic_DNA"/>
</dbReference>
<accession>A0A7C3RL05</accession>
<reference evidence="1" key="1">
    <citation type="journal article" date="2020" name="mSystems">
        <title>Genome- and Community-Level Interaction Insights into Carbon Utilization and Element Cycling Functions of Hydrothermarchaeota in Hydrothermal Sediment.</title>
        <authorList>
            <person name="Zhou Z."/>
            <person name="Liu Y."/>
            <person name="Xu W."/>
            <person name="Pan J."/>
            <person name="Luo Z.H."/>
            <person name="Li M."/>
        </authorList>
    </citation>
    <scope>NUCLEOTIDE SEQUENCE [LARGE SCALE GENOMIC DNA]</scope>
    <source>
        <strain evidence="1">SpSt-81</strain>
    </source>
</reference>
<dbReference type="AlphaFoldDB" id="A0A7C3RL05"/>
<sequence>MLLPVLLKGTVFVFDREFTYPELTYFIIRLNRNVYVNGKPLRKLGAGVYENVLVHKVIANVFVRGYISDEEEEDFYAYVSNLPANMLS</sequence>
<comment type="caution">
    <text evidence="1">The sequence shown here is derived from an EMBL/GenBank/DDBJ whole genome shotgun (WGS) entry which is preliminary data.</text>
</comment>
<gene>
    <name evidence="1" type="ORF">ENW00_08885</name>
</gene>
<proteinExistence type="predicted"/>
<protein>
    <submittedName>
        <fullName evidence="1">Uncharacterized protein</fullName>
    </submittedName>
</protein>
<evidence type="ECO:0000313" key="1">
    <source>
        <dbReference type="EMBL" id="HFX14239.1"/>
    </source>
</evidence>